<keyword evidence="3" id="KW-1185">Reference proteome</keyword>
<feature type="signal peptide" evidence="1">
    <location>
        <begin position="1"/>
        <end position="24"/>
    </location>
</feature>
<dbReference type="Proteomes" id="UP001284601">
    <property type="component" value="Unassembled WGS sequence"/>
</dbReference>
<dbReference type="EMBL" id="JAWSTH010000160">
    <property type="protein sequence ID" value="MDW5598638.1"/>
    <property type="molecule type" value="Genomic_DNA"/>
</dbReference>
<keyword evidence="1" id="KW-0732">Signal</keyword>
<proteinExistence type="predicted"/>
<dbReference type="RefSeq" id="WP_318601175.1">
    <property type="nucleotide sequence ID" value="NZ_JAWSTH010000160.1"/>
</dbReference>
<evidence type="ECO:0000313" key="3">
    <source>
        <dbReference type="Proteomes" id="UP001284601"/>
    </source>
</evidence>
<name>A0ABU4HZ91_9ACTN</name>
<gene>
    <name evidence="2" type="ORF">R7226_30030</name>
</gene>
<evidence type="ECO:0000313" key="2">
    <source>
        <dbReference type="EMBL" id="MDW5598638.1"/>
    </source>
</evidence>
<evidence type="ECO:0000256" key="1">
    <source>
        <dbReference type="SAM" id="SignalP"/>
    </source>
</evidence>
<reference evidence="3" key="1">
    <citation type="submission" date="2023-07" db="EMBL/GenBank/DDBJ databases">
        <title>Conexibacter stalactiti sp. nov., isolated from stalactites in a lava cave and emended description of the genus Conexibacter.</title>
        <authorList>
            <person name="Lee S.D."/>
        </authorList>
    </citation>
    <scope>NUCLEOTIDE SEQUENCE [LARGE SCALE GENOMIC DNA]</scope>
    <source>
        <strain evidence="3">KCTC 39840</strain>
    </source>
</reference>
<feature type="chain" id="PRO_5046905077" evidence="1">
    <location>
        <begin position="25"/>
        <end position="153"/>
    </location>
</feature>
<sequence length="153" mass="15637">MHKLLTISAAAALLLAASADGATATSYSGKTKGGNTIRFELSGGKLSRINTGVPTSCVETSGSGQTAAGAELFQPPGAFALGKTVKARALQPAAMNQGIKATKNYTVTTSGKAGGTISGRLAVNFSYLRPGIDIYHSYIYVCNGTTSFTAKPR</sequence>
<comment type="caution">
    <text evidence="2">The sequence shown here is derived from an EMBL/GenBank/DDBJ whole genome shotgun (WGS) entry which is preliminary data.</text>
</comment>
<organism evidence="2 3">
    <name type="scientific">Conexibacter stalactiti</name>
    <dbReference type="NCBI Taxonomy" id="1940611"/>
    <lineage>
        <taxon>Bacteria</taxon>
        <taxon>Bacillati</taxon>
        <taxon>Actinomycetota</taxon>
        <taxon>Thermoleophilia</taxon>
        <taxon>Solirubrobacterales</taxon>
        <taxon>Conexibacteraceae</taxon>
        <taxon>Conexibacter</taxon>
    </lineage>
</organism>
<protein>
    <submittedName>
        <fullName evidence="2">Uncharacterized protein</fullName>
    </submittedName>
</protein>
<accession>A0ABU4HZ91</accession>